<gene>
    <name evidence="2" type="ORF">M404DRAFT_993221</name>
</gene>
<evidence type="ECO:0000313" key="3">
    <source>
        <dbReference type="Proteomes" id="UP000054217"/>
    </source>
</evidence>
<proteinExistence type="predicted"/>
<evidence type="ECO:0000256" key="1">
    <source>
        <dbReference type="SAM" id="MobiDB-lite"/>
    </source>
</evidence>
<dbReference type="Proteomes" id="UP000054217">
    <property type="component" value="Unassembled WGS sequence"/>
</dbReference>
<feature type="compositionally biased region" description="Polar residues" evidence="1">
    <location>
        <begin position="88"/>
        <end position="98"/>
    </location>
</feature>
<reference evidence="2 3" key="1">
    <citation type="submission" date="2014-04" db="EMBL/GenBank/DDBJ databases">
        <authorList>
            <consortium name="DOE Joint Genome Institute"/>
            <person name="Kuo A."/>
            <person name="Kohler A."/>
            <person name="Costa M.D."/>
            <person name="Nagy L.G."/>
            <person name="Floudas D."/>
            <person name="Copeland A."/>
            <person name="Barry K.W."/>
            <person name="Cichocki N."/>
            <person name="Veneault-Fourrey C."/>
            <person name="LaButti K."/>
            <person name="Lindquist E.A."/>
            <person name="Lipzen A."/>
            <person name="Lundell T."/>
            <person name="Morin E."/>
            <person name="Murat C."/>
            <person name="Sun H."/>
            <person name="Tunlid A."/>
            <person name="Henrissat B."/>
            <person name="Grigoriev I.V."/>
            <person name="Hibbett D.S."/>
            <person name="Martin F."/>
            <person name="Nordberg H.P."/>
            <person name="Cantor M.N."/>
            <person name="Hua S.X."/>
        </authorList>
    </citation>
    <scope>NUCLEOTIDE SEQUENCE [LARGE SCALE GENOMIC DNA]</scope>
    <source>
        <strain evidence="2 3">Marx 270</strain>
    </source>
</reference>
<feature type="region of interest" description="Disordered" evidence="1">
    <location>
        <begin position="1"/>
        <end position="52"/>
    </location>
</feature>
<dbReference type="OrthoDB" id="3264363at2759"/>
<dbReference type="EMBL" id="KN831946">
    <property type="protein sequence ID" value="KIO13678.1"/>
    <property type="molecule type" value="Genomic_DNA"/>
</dbReference>
<reference evidence="3" key="2">
    <citation type="submission" date="2015-01" db="EMBL/GenBank/DDBJ databases">
        <title>Evolutionary Origins and Diversification of the Mycorrhizal Mutualists.</title>
        <authorList>
            <consortium name="DOE Joint Genome Institute"/>
            <consortium name="Mycorrhizal Genomics Consortium"/>
            <person name="Kohler A."/>
            <person name="Kuo A."/>
            <person name="Nagy L.G."/>
            <person name="Floudas D."/>
            <person name="Copeland A."/>
            <person name="Barry K.W."/>
            <person name="Cichocki N."/>
            <person name="Veneault-Fourrey C."/>
            <person name="LaButti K."/>
            <person name="Lindquist E.A."/>
            <person name="Lipzen A."/>
            <person name="Lundell T."/>
            <person name="Morin E."/>
            <person name="Murat C."/>
            <person name="Riley R."/>
            <person name="Ohm R."/>
            <person name="Sun H."/>
            <person name="Tunlid A."/>
            <person name="Henrissat B."/>
            <person name="Grigoriev I.V."/>
            <person name="Hibbett D.S."/>
            <person name="Martin F."/>
        </authorList>
    </citation>
    <scope>NUCLEOTIDE SEQUENCE [LARGE SCALE GENOMIC DNA]</scope>
    <source>
        <strain evidence="3">Marx 270</strain>
    </source>
</reference>
<dbReference type="HOGENOM" id="CLU_053715_0_0_1"/>
<dbReference type="SUPFAM" id="SSF52047">
    <property type="entry name" value="RNI-like"/>
    <property type="match status" value="1"/>
</dbReference>
<dbReference type="AlphaFoldDB" id="A0A0C3JX13"/>
<keyword evidence="3" id="KW-1185">Reference proteome</keyword>
<protein>
    <submittedName>
        <fullName evidence="2">Uncharacterized protein</fullName>
    </submittedName>
</protein>
<feature type="compositionally biased region" description="Basic and acidic residues" evidence="1">
    <location>
        <begin position="66"/>
        <end position="77"/>
    </location>
</feature>
<name>A0A0C3JX13_PISTI</name>
<organism evidence="2 3">
    <name type="scientific">Pisolithus tinctorius Marx 270</name>
    <dbReference type="NCBI Taxonomy" id="870435"/>
    <lineage>
        <taxon>Eukaryota</taxon>
        <taxon>Fungi</taxon>
        <taxon>Dikarya</taxon>
        <taxon>Basidiomycota</taxon>
        <taxon>Agaricomycotina</taxon>
        <taxon>Agaricomycetes</taxon>
        <taxon>Agaricomycetidae</taxon>
        <taxon>Boletales</taxon>
        <taxon>Sclerodermatineae</taxon>
        <taxon>Pisolithaceae</taxon>
        <taxon>Pisolithus</taxon>
    </lineage>
</organism>
<sequence length="378" mass="41894">MPSLDTPRSDGPRGQVNTILRDLRGEHFRRARNLQRSPATTPPSATAHNQPTLPFDVIFSYQSPDASDRSHQQRDSRIAGPKAPRSWRMQSSPTSKATNIEGVSGDEGFDKNTPAWREMALAPILCECPINMPSPHDHAHSVTLPPLTQLCIHLILATCGGVDLVDLVPGIPVHLRRVLMRYAAVHMPLSVSELEALCDGHWSATGDLIVVGPYASLRRDWFQKTMEDARPGETVHGSSAHLATTEECNDDVEDTWDDTQSLGTEPALLTMLCFVSTLLTVPTFLALPPTITHLALLNIPYQVPLQRLPTICPLLVFLDLSYNDWLGRSSARGNHILMSMTWYKLRHLQVLGLRGCPVAPTLLAEVNRGRWKDVRIIT</sequence>
<feature type="compositionally biased region" description="Polar residues" evidence="1">
    <location>
        <begin position="34"/>
        <end position="52"/>
    </location>
</feature>
<accession>A0A0C3JX13</accession>
<dbReference type="InParanoid" id="A0A0C3JX13"/>
<feature type="region of interest" description="Disordered" evidence="1">
    <location>
        <begin position="64"/>
        <end position="109"/>
    </location>
</feature>
<evidence type="ECO:0000313" key="2">
    <source>
        <dbReference type="EMBL" id="KIO13678.1"/>
    </source>
</evidence>